<evidence type="ECO:0000313" key="2">
    <source>
        <dbReference type="EMBL" id="KAK3382126.1"/>
    </source>
</evidence>
<dbReference type="EMBL" id="JAULSN010000001">
    <property type="protein sequence ID" value="KAK3382126.1"/>
    <property type="molecule type" value="Genomic_DNA"/>
</dbReference>
<name>A0AAE0NIF1_9PEZI</name>
<gene>
    <name evidence="2" type="ORF">B0T24DRAFT_586919</name>
</gene>
<keyword evidence="3" id="KW-1185">Reference proteome</keyword>
<evidence type="ECO:0000256" key="1">
    <source>
        <dbReference type="SAM" id="MobiDB-lite"/>
    </source>
</evidence>
<comment type="caution">
    <text evidence="2">The sequence shown here is derived from an EMBL/GenBank/DDBJ whole genome shotgun (WGS) entry which is preliminary data.</text>
</comment>
<dbReference type="Proteomes" id="UP001287356">
    <property type="component" value="Unassembled WGS sequence"/>
</dbReference>
<feature type="compositionally biased region" description="Acidic residues" evidence="1">
    <location>
        <begin position="150"/>
        <end position="178"/>
    </location>
</feature>
<feature type="region of interest" description="Disordered" evidence="1">
    <location>
        <begin position="149"/>
        <end position="184"/>
    </location>
</feature>
<dbReference type="AlphaFoldDB" id="A0AAE0NIF1"/>
<evidence type="ECO:0000313" key="3">
    <source>
        <dbReference type="Proteomes" id="UP001287356"/>
    </source>
</evidence>
<proteinExistence type="predicted"/>
<organism evidence="2 3">
    <name type="scientific">Lasiosphaeria ovina</name>
    <dbReference type="NCBI Taxonomy" id="92902"/>
    <lineage>
        <taxon>Eukaryota</taxon>
        <taxon>Fungi</taxon>
        <taxon>Dikarya</taxon>
        <taxon>Ascomycota</taxon>
        <taxon>Pezizomycotina</taxon>
        <taxon>Sordariomycetes</taxon>
        <taxon>Sordariomycetidae</taxon>
        <taxon>Sordariales</taxon>
        <taxon>Lasiosphaeriaceae</taxon>
        <taxon>Lasiosphaeria</taxon>
    </lineage>
</organism>
<sequence>MRVLTEIPCPRFGCFYAIDSRGRVHYYSPTAHRSAVLNEEHLGYFLRQNPAYAHLVARDNNPAEVTATPAEVAATPAPISHSPSSNSSATALQPGLEFIRQIPICGVSPAELVYAVGSNGVVYWYLPQTGGFQPLSLVELHNFAATMITESEDDDDDDDDDDDSSSSEWESDSDISDDEANREAERQRYQLVRASWGDWLSPPEARRWSPLVFTSYTCSRQAFIDDAGHLDTWVNRQTGDPVYRGLLPRCSWVTMRHAGPLARGPGPGVTVTNPEGIELWLDDHMPLGHPG</sequence>
<reference evidence="2" key="1">
    <citation type="journal article" date="2023" name="Mol. Phylogenet. Evol.">
        <title>Genome-scale phylogeny and comparative genomics of the fungal order Sordariales.</title>
        <authorList>
            <person name="Hensen N."/>
            <person name="Bonometti L."/>
            <person name="Westerberg I."/>
            <person name="Brannstrom I.O."/>
            <person name="Guillou S."/>
            <person name="Cros-Aarteil S."/>
            <person name="Calhoun S."/>
            <person name="Haridas S."/>
            <person name="Kuo A."/>
            <person name="Mondo S."/>
            <person name="Pangilinan J."/>
            <person name="Riley R."/>
            <person name="LaButti K."/>
            <person name="Andreopoulos B."/>
            <person name="Lipzen A."/>
            <person name="Chen C."/>
            <person name="Yan M."/>
            <person name="Daum C."/>
            <person name="Ng V."/>
            <person name="Clum A."/>
            <person name="Steindorff A."/>
            <person name="Ohm R.A."/>
            <person name="Martin F."/>
            <person name="Silar P."/>
            <person name="Natvig D.O."/>
            <person name="Lalanne C."/>
            <person name="Gautier V."/>
            <person name="Ament-Velasquez S.L."/>
            <person name="Kruys A."/>
            <person name="Hutchinson M.I."/>
            <person name="Powell A.J."/>
            <person name="Barry K."/>
            <person name="Miller A.N."/>
            <person name="Grigoriev I.V."/>
            <person name="Debuchy R."/>
            <person name="Gladieux P."/>
            <person name="Hiltunen Thoren M."/>
            <person name="Johannesson H."/>
        </authorList>
    </citation>
    <scope>NUCLEOTIDE SEQUENCE</scope>
    <source>
        <strain evidence="2">CBS 958.72</strain>
    </source>
</reference>
<protein>
    <submittedName>
        <fullName evidence="2">Uncharacterized protein</fullName>
    </submittedName>
</protein>
<accession>A0AAE0NIF1</accession>
<reference evidence="2" key="2">
    <citation type="submission" date="2023-06" db="EMBL/GenBank/DDBJ databases">
        <authorList>
            <consortium name="Lawrence Berkeley National Laboratory"/>
            <person name="Haridas S."/>
            <person name="Hensen N."/>
            <person name="Bonometti L."/>
            <person name="Westerberg I."/>
            <person name="Brannstrom I.O."/>
            <person name="Guillou S."/>
            <person name="Cros-Aarteil S."/>
            <person name="Calhoun S."/>
            <person name="Kuo A."/>
            <person name="Mondo S."/>
            <person name="Pangilinan J."/>
            <person name="Riley R."/>
            <person name="Labutti K."/>
            <person name="Andreopoulos B."/>
            <person name="Lipzen A."/>
            <person name="Chen C."/>
            <person name="Yanf M."/>
            <person name="Daum C."/>
            <person name="Ng V."/>
            <person name="Clum A."/>
            <person name="Steindorff A."/>
            <person name="Ohm R."/>
            <person name="Martin F."/>
            <person name="Silar P."/>
            <person name="Natvig D."/>
            <person name="Lalanne C."/>
            <person name="Gautier V."/>
            <person name="Ament-Velasquez S.L."/>
            <person name="Kruys A."/>
            <person name="Hutchinson M.I."/>
            <person name="Powell A.J."/>
            <person name="Barry K."/>
            <person name="Miller A.N."/>
            <person name="Grigoriev I.V."/>
            <person name="Debuchy R."/>
            <person name="Gladieux P."/>
            <person name="Thoren M.H."/>
            <person name="Johannesson H."/>
        </authorList>
    </citation>
    <scope>NUCLEOTIDE SEQUENCE</scope>
    <source>
        <strain evidence="2">CBS 958.72</strain>
    </source>
</reference>